<comment type="caution">
    <text evidence="2">The sequence shown here is derived from an EMBL/GenBank/DDBJ whole genome shotgun (WGS) entry which is preliminary data.</text>
</comment>
<evidence type="ECO:0000256" key="1">
    <source>
        <dbReference type="SAM" id="MobiDB-lite"/>
    </source>
</evidence>
<proteinExistence type="predicted"/>
<feature type="compositionally biased region" description="Basic and acidic residues" evidence="1">
    <location>
        <begin position="24"/>
        <end position="46"/>
    </location>
</feature>
<dbReference type="EMBL" id="LAZR01000332">
    <property type="protein sequence ID" value="KKN74052.1"/>
    <property type="molecule type" value="Genomic_DNA"/>
</dbReference>
<feature type="compositionally biased region" description="Basic residues" evidence="1">
    <location>
        <begin position="1"/>
        <end position="10"/>
    </location>
</feature>
<organism evidence="2">
    <name type="scientific">marine sediment metagenome</name>
    <dbReference type="NCBI Taxonomy" id="412755"/>
    <lineage>
        <taxon>unclassified sequences</taxon>
        <taxon>metagenomes</taxon>
        <taxon>ecological metagenomes</taxon>
    </lineage>
</organism>
<dbReference type="AlphaFoldDB" id="A0A0F9TGM4"/>
<accession>A0A0F9TGM4</accession>
<sequence>MPSKVVKRGSKWAVVEKSSGKVKSQHDTRRKAEGSRRIRDSAREKK</sequence>
<evidence type="ECO:0000313" key="2">
    <source>
        <dbReference type="EMBL" id="KKN74052.1"/>
    </source>
</evidence>
<reference evidence="2" key="1">
    <citation type="journal article" date="2015" name="Nature">
        <title>Complex archaea that bridge the gap between prokaryotes and eukaryotes.</title>
        <authorList>
            <person name="Spang A."/>
            <person name="Saw J.H."/>
            <person name="Jorgensen S.L."/>
            <person name="Zaremba-Niedzwiedzka K."/>
            <person name="Martijn J."/>
            <person name="Lind A.E."/>
            <person name="van Eijk R."/>
            <person name="Schleper C."/>
            <person name="Guy L."/>
            <person name="Ettema T.J."/>
        </authorList>
    </citation>
    <scope>NUCLEOTIDE SEQUENCE</scope>
</reference>
<gene>
    <name evidence="2" type="ORF">LCGC14_0393920</name>
</gene>
<protein>
    <submittedName>
        <fullName evidence="2">Uncharacterized protein</fullName>
    </submittedName>
</protein>
<name>A0A0F9TGM4_9ZZZZ</name>
<feature type="region of interest" description="Disordered" evidence="1">
    <location>
        <begin position="1"/>
        <end position="46"/>
    </location>
</feature>